<dbReference type="SUPFAM" id="SSF56112">
    <property type="entry name" value="Protein kinase-like (PK-like)"/>
    <property type="match status" value="1"/>
</dbReference>
<dbReference type="InterPro" id="IPR028082">
    <property type="entry name" value="Peripla_BP_I"/>
</dbReference>
<dbReference type="InterPro" id="IPR001789">
    <property type="entry name" value="Sig_transdc_resp-reg_receiver"/>
</dbReference>
<feature type="transmembrane region" description="Helical" evidence="11">
    <location>
        <begin position="773"/>
        <end position="792"/>
    </location>
</feature>
<dbReference type="InterPro" id="IPR036097">
    <property type="entry name" value="HisK_dim/P_sf"/>
</dbReference>
<dbReference type="InterPro" id="IPR003661">
    <property type="entry name" value="HisK_dim/P_dom"/>
</dbReference>
<dbReference type="Pfam" id="PF13407">
    <property type="entry name" value="Peripla_BP_4"/>
    <property type="match status" value="1"/>
</dbReference>
<feature type="compositionally biased region" description="Basic and acidic residues" evidence="10">
    <location>
        <begin position="2005"/>
        <end position="2026"/>
    </location>
</feature>
<evidence type="ECO:0000259" key="12">
    <source>
        <dbReference type="PROSITE" id="PS50011"/>
    </source>
</evidence>
<evidence type="ECO:0000256" key="1">
    <source>
        <dbReference type="ARBA" id="ARBA00000085"/>
    </source>
</evidence>
<dbReference type="SUPFAM" id="SSF52172">
    <property type="entry name" value="CheY-like"/>
    <property type="match status" value="2"/>
</dbReference>
<feature type="region of interest" description="Disordered" evidence="10">
    <location>
        <begin position="2225"/>
        <end position="2255"/>
    </location>
</feature>
<dbReference type="SUPFAM" id="SSF55874">
    <property type="entry name" value="ATPase domain of HSP90 chaperone/DNA topoisomerase II/histidine kinase"/>
    <property type="match status" value="1"/>
</dbReference>
<comment type="catalytic activity">
    <reaction evidence="1">
        <text>ATP + protein L-histidine = ADP + protein N-phospho-L-histidine.</text>
        <dbReference type="EC" id="2.7.13.3"/>
    </reaction>
</comment>
<feature type="region of interest" description="Disordered" evidence="10">
    <location>
        <begin position="1475"/>
        <end position="1566"/>
    </location>
</feature>
<evidence type="ECO:0000256" key="7">
    <source>
        <dbReference type="ARBA" id="ARBA00022840"/>
    </source>
</evidence>
<dbReference type="EC" id="2.7.13.3" evidence="2"/>
<dbReference type="Pfam" id="PF00512">
    <property type="entry name" value="HisKA"/>
    <property type="match status" value="1"/>
</dbReference>
<dbReference type="CDD" id="cd16922">
    <property type="entry name" value="HATPase_EvgS-ArcB-TorS-like"/>
    <property type="match status" value="1"/>
</dbReference>
<evidence type="ECO:0000256" key="5">
    <source>
        <dbReference type="ARBA" id="ARBA00022741"/>
    </source>
</evidence>
<dbReference type="FunFam" id="1.10.287.130:FF:000002">
    <property type="entry name" value="Two-component osmosensing histidine kinase"/>
    <property type="match status" value="1"/>
</dbReference>
<dbReference type="SMART" id="SM01411">
    <property type="entry name" value="Ephrin_rec_like"/>
    <property type="match status" value="1"/>
</dbReference>
<dbReference type="Gene3D" id="3.30.565.10">
    <property type="entry name" value="Histidine kinase-like ATPase, C-terminal domain"/>
    <property type="match status" value="1"/>
</dbReference>
<feature type="compositionally biased region" description="Basic and acidic residues" evidence="10">
    <location>
        <begin position="2072"/>
        <end position="2081"/>
    </location>
</feature>
<evidence type="ECO:0000256" key="8">
    <source>
        <dbReference type="ARBA" id="ARBA00023012"/>
    </source>
</evidence>
<feature type="domain" description="Response regulatory" evidence="14">
    <location>
        <begin position="2175"/>
        <end position="2381"/>
    </location>
</feature>
<feature type="compositionally biased region" description="Low complexity" evidence="10">
    <location>
        <begin position="1105"/>
        <end position="1115"/>
    </location>
</feature>
<organism evidence="15 16">
    <name type="scientific">Modicella reniformis</name>
    <dbReference type="NCBI Taxonomy" id="1440133"/>
    <lineage>
        <taxon>Eukaryota</taxon>
        <taxon>Fungi</taxon>
        <taxon>Fungi incertae sedis</taxon>
        <taxon>Mucoromycota</taxon>
        <taxon>Mortierellomycotina</taxon>
        <taxon>Mortierellomycetes</taxon>
        <taxon>Mortierellales</taxon>
        <taxon>Mortierellaceae</taxon>
        <taxon>Modicella</taxon>
    </lineage>
</organism>
<dbReference type="OrthoDB" id="60033at2759"/>
<dbReference type="Pfam" id="PF07714">
    <property type="entry name" value="PK_Tyr_Ser-Thr"/>
    <property type="match status" value="2"/>
</dbReference>
<dbReference type="InterPro" id="IPR004358">
    <property type="entry name" value="Sig_transdc_His_kin-like_C"/>
</dbReference>
<dbReference type="PANTHER" id="PTHR45339">
    <property type="entry name" value="HYBRID SIGNAL TRANSDUCTION HISTIDINE KINASE J"/>
    <property type="match status" value="1"/>
</dbReference>
<dbReference type="InterPro" id="IPR011009">
    <property type="entry name" value="Kinase-like_dom_sf"/>
</dbReference>
<dbReference type="InterPro" id="IPR005467">
    <property type="entry name" value="His_kinase_dom"/>
</dbReference>
<dbReference type="EMBL" id="JAAAHW010003305">
    <property type="protein sequence ID" value="KAF9985365.1"/>
    <property type="molecule type" value="Genomic_DNA"/>
</dbReference>
<dbReference type="CDD" id="cd17546">
    <property type="entry name" value="REC_hyHK_CKI1_RcsC-like"/>
    <property type="match status" value="1"/>
</dbReference>
<feature type="region of interest" description="Disordered" evidence="10">
    <location>
        <begin position="823"/>
        <end position="872"/>
    </location>
</feature>
<dbReference type="SMART" id="SM00387">
    <property type="entry name" value="HATPase_c"/>
    <property type="match status" value="1"/>
</dbReference>
<feature type="compositionally biased region" description="Polar residues" evidence="10">
    <location>
        <begin position="835"/>
        <end position="845"/>
    </location>
</feature>
<gene>
    <name evidence="15" type="ORF">BGZ65_011050</name>
</gene>
<evidence type="ECO:0000256" key="2">
    <source>
        <dbReference type="ARBA" id="ARBA00012438"/>
    </source>
</evidence>
<feature type="domain" description="Histidine kinase" evidence="13">
    <location>
        <begin position="1332"/>
        <end position="1649"/>
    </location>
</feature>
<proteinExistence type="predicted"/>
<name>A0A9P6MAN8_9FUNG</name>
<dbReference type="SMART" id="SM00448">
    <property type="entry name" value="REC"/>
    <property type="match status" value="1"/>
</dbReference>
<protein>
    <recommendedName>
        <fullName evidence="2">histidine kinase</fullName>
        <ecNumber evidence="2">2.7.13.3</ecNumber>
    </recommendedName>
</protein>
<feature type="compositionally biased region" description="Low complexity" evidence="10">
    <location>
        <begin position="2232"/>
        <end position="2247"/>
    </location>
</feature>
<keyword evidence="16" id="KW-1185">Reference proteome</keyword>
<evidence type="ECO:0000259" key="14">
    <source>
        <dbReference type="PROSITE" id="PS50110"/>
    </source>
</evidence>
<keyword evidence="11" id="KW-0812">Transmembrane</keyword>
<dbReference type="GO" id="GO:0005524">
    <property type="term" value="F:ATP binding"/>
    <property type="evidence" value="ECO:0007669"/>
    <property type="project" value="UniProtKB-KW"/>
</dbReference>
<feature type="modified residue" description="4-aspartylphosphate" evidence="9">
    <location>
        <position position="2311"/>
    </location>
</feature>
<keyword evidence="11" id="KW-0472">Membrane</keyword>
<dbReference type="PROSITE" id="PS50011">
    <property type="entry name" value="PROTEIN_KINASE_DOM"/>
    <property type="match status" value="1"/>
</dbReference>
<feature type="domain" description="Protein kinase" evidence="12">
    <location>
        <begin position="857"/>
        <end position="1266"/>
    </location>
</feature>
<comment type="caution">
    <text evidence="15">The sequence shown here is derived from an EMBL/GenBank/DDBJ whole genome shotgun (WGS) entry which is preliminary data.</text>
</comment>
<dbReference type="CDD" id="cd00082">
    <property type="entry name" value="HisKA"/>
    <property type="match status" value="1"/>
</dbReference>
<dbReference type="InterPro" id="IPR003594">
    <property type="entry name" value="HATPase_dom"/>
</dbReference>
<evidence type="ECO:0000256" key="10">
    <source>
        <dbReference type="SAM" id="MobiDB-lite"/>
    </source>
</evidence>
<dbReference type="Pfam" id="PF02518">
    <property type="entry name" value="HATPase_c"/>
    <property type="match status" value="1"/>
</dbReference>
<feature type="compositionally biased region" description="Polar residues" evidence="10">
    <location>
        <begin position="856"/>
        <end position="872"/>
    </location>
</feature>
<feature type="compositionally biased region" description="Polar residues" evidence="10">
    <location>
        <begin position="2027"/>
        <end position="2037"/>
    </location>
</feature>
<dbReference type="InterPro" id="IPR000719">
    <property type="entry name" value="Prot_kinase_dom"/>
</dbReference>
<dbReference type="PROSITE" id="PS50109">
    <property type="entry name" value="HIS_KIN"/>
    <property type="match status" value="1"/>
</dbReference>
<dbReference type="GO" id="GO:0000155">
    <property type="term" value="F:phosphorelay sensor kinase activity"/>
    <property type="evidence" value="ECO:0007669"/>
    <property type="project" value="InterPro"/>
</dbReference>
<evidence type="ECO:0000313" key="16">
    <source>
        <dbReference type="Proteomes" id="UP000749646"/>
    </source>
</evidence>
<evidence type="ECO:0000256" key="3">
    <source>
        <dbReference type="ARBA" id="ARBA00022553"/>
    </source>
</evidence>
<dbReference type="SUPFAM" id="SSF47384">
    <property type="entry name" value="Homodimeric domain of signal transducing histidine kinase"/>
    <property type="match status" value="1"/>
</dbReference>
<evidence type="ECO:0000313" key="15">
    <source>
        <dbReference type="EMBL" id="KAF9985365.1"/>
    </source>
</evidence>
<keyword evidence="5" id="KW-0547">Nucleotide-binding</keyword>
<dbReference type="Gene3D" id="1.10.287.130">
    <property type="match status" value="1"/>
</dbReference>
<dbReference type="InterPro" id="IPR036890">
    <property type="entry name" value="HATPase_C_sf"/>
</dbReference>
<evidence type="ECO:0000256" key="9">
    <source>
        <dbReference type="PROSITE-ProRule" id="PRU00169"/>
    </source>
</evidence>
<dbReference type="Gene3D" id="3.40.50.2300">
    <property type="match status" value="3"/>
</dbReference>
<dbReference type="PROSITE" id="PS50110">
    <property type="entry name" value="RESPONSE_REGULATORY"/>
    <property type="match status" value="1"/>
</dbReference>
<feature type="compositionally biased region" description="Low complexity" evidence="10">
    <location>
        <begin position="1500"/>
        <end position="1509"/>
    </location>
</feature>
<dbReference type="Gene3D" id="1.10.510.10">
    <property type="entry name" value="Transferase(Phosphotransferase) domain 1"/>
    <property type="match status" value="2"/>
</dbReference>
<dbReference type="SMART" id="SM00388">
    <property type="entry name" value="HisKA"/>
    <property type="match status" value="1"/>
</dbReference>
<dbReference type="InterPro" id="IPR001245">
    <property type="entry name" value="Ser-Thr/Tyr_kinase_cat_dom"/>
</dbReference>
<feature type="region of interest" description="Disordered" evidence="10">
    <location>
        <begin position="1095"/>
        <end position="1123"/>
    </location>
</feature>
<keyword evidence="8" id="KW-0902">Two-component regulatory system</keyword>
<keyword evidence="7" id="KW-0067">ATP-binding</keyword>
<feature type="region of interest" description="Disordered" evidence="10">
    <location>
        <begin position="1998"/>
        <end position="2051"/>
    </location>
</feature>
<feature type="compositionally biased region" description="Polar residues" evidence="10">
    <location>
        <begin position="2085"/>
        <end position="2115"/>
    </location>
</feature>
<keyword evidence="4" id="KW-0808">Transferase</keyword>
<dbReference type="Proteomes" id="UP000749646">
    <property type="component" value="Unassembled WGS sequence"/>
</dbReference>
<feature type="region of interest" description="Disordered" evidence="10">
    <location>
        <begin position="2065"/>
        <end position="2153"/>
    </location>
</feature>
<reference evidence="15" key="1">
    <citation type="journal article" date="2020" name="Fungal Divers.">
        <title>Resolving the Mortierellaceae phylogeny through synthesis of multi-gene phylogenetics and phylogenomics.</title>
        <authorList>
            <person name="Vandepol N."/>
            <person name="Liber J."/>
            <person name="Desiro A."/>
            <person name="Na H."/>
            <person name="Kennedy M."/>
            <person name="Barry K."/>
            <person name="Grigoriev I.V."/>
            <person name="Miller A.N."/>
            <person name="O'Donnell K."/>
            <person name="Stajich J.E."/>
            <person name="Bonito G."/>
        </authorList>
    </citation>
    <scope>NUCLEOTIDE SEQUENCE</scope>
    <source>
        <strain evidence="15">MES-2147</strain>
    </source>
</reference>
<feature type="compositionally biased region" description="Polar residues" evidence="10">
    <location>
        <begin position="1510"/>
        <end position="1533"/>
    </location>
</feature>
<dbReference type="SUPFAM" id="SSF53822">
    <property type="entry name" value="Periplasmic binding protein-like I"/>
    <property type="match status" value="1"/>
</dbReference>
<dbReference type="Pfam" id="PF00072">
    <property type="entry name" value="Response_reg"/>
    <property type="match status" value="1"/>
</dbReference>
<evidence type="ECO:0000256" key="4">
    <source>
        <dbReference type="ARBA" id="ARBA00022679"/>
    </source>
</evidence>
<accession>A0A9P6MAN8</accession>
<keyword evidence="3 9" id="KW-0597">Phosphoprotein</keyword>
<dbReference type="PANTHER" id="PTHR45339:SF1">
    <property type="entry name" value="HYBRID SIGNAL TRANSDUCTION HISTIDINE KINASE J"/>
    <property type="match status" value="1"/>
</dbReference>
<dbReference type="PRINTS" id="PR00344">
    <property type="entry name" value="BCTRLSENSOR"/>
</dbReference>
<sequence length="2388" mass="259998">MAIFRSHPVVGCAKDAANITETMLTWFTPQPGVFDSQFMVKQILGVADSGNYDGMFVTIPNAEIAGAIIQVQREHPGFPIVVMNVGQQSAKQQKLLAVLQDEIAAGELIGNALLDKGASDFVCLSSSRMVHSLGDRCSGVLKAFMARGIKYPNPTGYNNKTLVVNPTNPDSPDNYQLVKDYLDNHPEVNSIVSLSTTPINLALRISLNMTTPAVPGRVGGLWVGTFDINNVILKNIKSGAIVATITQTPYLQGAIPVLELFLQISTKQKLVADVITTGPSLLDITNIETEYILDRSSSLIDLIKQKKAAAVLNRNIPLENTRWNEALGGLVEAAALFGWDTFSATSMTELEQIQNDLGPYRGVQGVVVSLADKLLYNDLLNTSVLGQDIPIVGMGTVFNWTAIPRRAVFIGPGDSQVGSVFASQILSSGFAVPLCLVEENGPFWQAAYCTQLYNVLSQIYGVAKVGNLSDMMLSIPANALDLAFNSTLRTSSDIENNPILQKFSPKATLAFDSILCTSVALYKILAPDLDSPGIFVLGMTPKAMYSLAHDQQVTGLLDTQQYTQGFHAILSMTIRMMYPNRINIFNQFITTGPVPVGRVCDPGQYYSSNGGSTGSIEGNGKSLSSGTSFPDLSVLTNYETMLCVDSRGHIKLQSMCSRCSNGKFSNQSDAHECSSCPSGYGTDGVGQIQCLVCTSNICGPSSKVSLSVILMAVLIPVSVALLILALTYFCWQKRKKYIIEKKMNDDSWQLDLSKLLYNGIDGETDRTFSLPRMSGVIAAAAAAAGSVNGILLPDITLETGSFSYTLNRKSSAEVIAQLNSDGSGDGVDSLLPPRSSGSRMGSDQVASLSARSASSNNTKSIPTHNGSQTSLVMSRESSAVGTWRSMPVYIKKVGSKKVVVNSDLRKEIFNMRELRHPKLVEFIGVCLAPPNICVVTEHVPKGTLASVLANTDHKFTWLFKFSFMQDLCRGMEFLHMSKIGYHGRLTSMNCLITSRWELKISGYGLDGLYKSQLETVPQQGSLLNERVSKQKNVMRPWLSDTHRPQLEHQLSAQQQGNTYISSESQRKSRDLRELIEVGDMDFGSPFQDEAAVSSGQASFANAKPRGSYGSRYSSSTPNTNVSNASGISDILENSGFDSSSDVMQLLWIAPECLQFDKNGDYEGIGNQRSDLYSAGIIFNEILTRCLPYHDHTDYPNVLQRVQEEDLRPTLVNPEGSSYSAEDRENIEQMNQLIRLTLSKDPSSRPHFTAMLARINDINPHKSSDFISSMAAMLEKYGNDMEELVRDRTRNLQMRTVELEEERARTHRLLVDLQKAKEGAEAAATAKSNFLANMSHEIRTPMNAVIGMSRILLDSKLNPELAECAETIESSGNQLLTVIDDILDFSKIESGKLKLENRLLDLSFVMESAVNLIGSQAISKNLNLIYEIDRKCPVEIMGDVTRIRQILLNLMSNAVKFTKEGTIHVSVVVESQPEVKFEDEQDMDSSRLMPPNSFKKRPTQSDSSKTSSSSGQIATLLNSSLSSKENGPVANSPTTLPPTAAQAGSKTGAPLAGKPELGRSSSCSLTPSQTKPIKLLFAVKDTGVGIPSNRFDKLFTSFSQVDESTTREYGGTGLGLAISKRLSEMMGGSMWVESTLNVGSTFYFDIVLDSPVGCPTYEEQFELTKLAGKQVVIVDDCEMGRDAWKRRTESWNMKQVRIMRGDQVLQYLQEGSGSISNQIHDKMEALIIDTDLSGSMRNHPEGLLDIIRATASRNVENGVDLKEDWAPIPVIIFKNMRDIKASASTSISYHGHAHARRDASRWSGERISSSDTGEDTCVLMRRSRVSTPQERPQVYEKIYNHNSDSSTSSLTLDKTATQISDKHDTRLTFMEGASTLLTPHTQATTYEHSISSLDRISTSLSSPDPSLNRTSYFGSSDNESLTSPHEMAAIHGLTRPKGLFAAPVYFTKPIRHSKVLQALADDYYEMELEVEELLSVDVSPSEPGLFNSVNRATPGIISLLPPAPVEEPHTKKAKTATEETEIKEASNLKDTATDTPTHPVQPVVNSTGTPTAATTAAAVSGVATSLPPLSLPKDQDTSEFHATRSKAASSGSGTDITTLDQQPRSHINDVNESMETPVTKRPSPGKGRPGSGAPKRRLASSAPCTPNSTSSYSSPSMAAAAAASSSSTARLLAKVKVLVVDDNPVNLKVIPKKLFRLGVEPDTANNGQEAVELIERKTALMRLQETPPSHQLSDGGNQSDSSNGQDSGIGLLHHKNGEGGDAVTNIPLVAAPKDMILTEETPVLEDMTSEPTAGDNLRSKRHIVPYDLIFLDVWMPKMNGLDASAYIREHLSGSTGNQPYIIAMTACVMPGDREKCIAAGMNDYISKPLRKEELEQCLRIFISQYSRQG</sequence>
<keyword evidence="11" id="KW-1133">Transmembrane helix</keyword>
<evidence type="ECO:0000256" key="11">
    <source>
        <dbReference type="SAM" id="Phobius"/>
    </source>
</evidence>
<feature type="compositionally biased region" description="Low complexity" evidence="10">
    <location>
        <begin position="846"/>
        <end position="855"/>
    </location>
</feature>
<keyword evidence="6" id="KW-0418">Kinase</keyword>
<evidence type="ECO:0000259" key="13">
    <source>
        <dbReference type="PROSITE" id="PS50109"/>
    </source>
</evidence>
<dbReference type="InterPro" id="IPR025997">
    <property type="entry name" value="SBP_2_dom"/>
</dbReference>
<feature type="transmembrane region" description="Helical" evidence="11">
    <location>
        <begin position="704"/>
        <end position="731"/>
    </location>
</feature>
<evidence type="ECO:0000256" key="6">
    <source>
        <dbReference type="ARBA" id="ARBA00022777"/>
    </source>
</evidence>
<dbReference type="InterPro" id="IPR011006">
    <property type="entry name" value="CheY-like_superfamily"/>
</dbReference>